<dbReference type="RefSeq" id="WP_246965969.1">
    <property type="nucleotide sequence ID" value="NZ_CP095397.1"/>
</dbReference>
<dbReference type="AlphaFoldDB" id="A0ABD5NZ21"/>
<evidence type="ECO:0000313" key="2">
    <source>
        <dbReference type="Proteomes" id="UP001595821"/>
    </source>
</evidence>
<name>A0ABD5NZ21_9EURY</name>
<dbReference type="EMBL" id="JBHSDJ010000029">
    <property type="protein sequence ID" value="MFC4247326.1"/>
    <property type="molecule type" value="Genomic_DNA"/>
</dbReference>
<reference evidence="1 2" key="1">
    <citation type="journal article" date="2014" name="Int. J. Syst. Evol. Microbiol.">
        <title>Complete genome sequence of Corynebacterium casei LMG S-19264T (=DSM 44701T), isolated from a smear-ripened cheese.</title>
        <authorList>
            <consortium name="US DOE Joint Genome Institute (JGI-PGF)"/>
            <person name="Walter F."/>
            <person name="Albersmeier A."/>
            <person name="Kalinowski J."/>
            <person name="Ruckert C."/>
        </authorList>
    </citation>
    <scope>NUCLEOTIDE SEQUENCE [LARGE SCALE GENOMIC DNA]</scope>
    <source>
        <strain evidence="1 2">IBRC-M 10912</strain>
    </source>
</reference>
<organism evidence="1 2">
    <name type="scientific">Natribaculum luteum</name>
    <dbReference type="NCBI Taxonomy" id="1586232"/>
    <lineage>
        <taxon>Archaea</taxon>
        <taxon>Methanobacteriati</taxon>
        <taxon>Methanobacteriota</taxon>
        <taxon>Stenosarchaea group</taxon>
        <taxon>Halobacteria</taxon>
        <taxon>Halobacteriales</taxon>
        <taxon>Natrialbaceae</taxon>
        <taxon>Natribaculum</taxon>
    </lineage>
</organism>
<accession>A0ABD5NZ21</accession>
<protein>
    <recommendedName>
        <fullName evidence="3">ArsR family transcriptional regulator</fullName>
    </recommendedName>
</protein>
<dbReference type="GeneID" id="71853969"/>
<comment type="caution">
    <text evidence="1">The sequence shown here is derived from an EMBL/GenBank/DDBJ whole genome shotgun (WGS) entry which is preliminary data.</text>
</comment>
<evidence type="ECO:0000313" key="1">
    <source>
        <dbReference type="EMBL" id="MFC4247326.1"/>
    </source>
</evidence>
<evidence type="ECO:0008006" key="3">
    <source>
        <dbReference type="Google" id="ProtNLM"/>
    </source>
</evidence>
<proteinExistence type="predicted"/>
<dbReference type="Proteomes" id="UP001595821">
    <property type="component" value="Unassembled WGS sequence"/>
</dbReference>
<sequence>MTTAPFRDGKRVIRRWNRAFSAVSTEPRRQLIVALLDAPADDTVLLPGSAMNPNDPRDLETLRRELRHTHLPMLADAGFVEWDTDPLVASRGPRFDEVAVIFEALHENATSLPDQLVSGCRRLERERRSQSSSAD</sequence>
<gene>
    <name evidence="1" type="ORF">ACFOZ7_09995</name>
</gene>